<feature type="compositionally biased region" description="Basic and acidic residues" evidence="1">
    <location>
        <begin position="62"/>
        <end position="75"/>
    </location>
</feature>
<reference evidence="2" key="1">
    <citation type="submission" date="2019-08" db="EMBL/GenBank/DDBJ databases">
        <title>The genome of the North American firefly Photinus pyralis.</title>
        <authorList>
            <consortium name="Photinus pyralis genome working group"/>
            <person name="Fallon T.R."/>
            <person name="Sander Lower S.E."/>
            <person name="Weng J.-K."/>
        </authorList>
    </citation>
    <scope>NUCLEOTIDE SEQUENCE</scope>
    <source>
        <strain evidence="2">TRF0915ILg1</strain>
        <tissue evidence="2">Whole body</tissue>
    </source>
</reference>
<protein>
    <submittedName>
        <fullName evidence="2">Uncharacterized protein</fullName>
    </submittedName>
</protein>
<comment type="caution">
    <text evidence="2">The sequence shown here is derived from an EMBL/GenBank/DDBJ whole genome shotgun (WGS) entry which is preliminary data.</text>
</comment>
<evidence type="ECO:0000313" key="3">
    <source>
        <dbReference type="Proteomes" id="UP000801492"/>
    </source>
</evidence>
<dbReference type="Proteomes" id="UP000801492">
    <property type="component" value="Unassembled WGS sequence"/>
</dbReference>
<feature type="region of interest" description="Disordered" evidence="1">
    <location>
        <begin position="29"/>
        <end position="75"/>
    </location>
</feature>
<gene>
    <name evidence="2" type="ORF">ILUMI_04335</name>
</gene>
<evidence type="ECO:0000256" key="1">
    <source>
        <dbReference type="SAM" id="MobiDB-lite"/>
    </source>
</evidence>
<sequence length="75" mass="9187">MREIEDKQKQIKTNTQDVLKVWKQHYEEKYNSRNENQQEEMVHTRNDKRKLAANGRNKSKRTGKDNRKDKDRKSQ</sequence>
<dbReference type="EMBL" id="VTPC01001471">
    <property type="protein sequence ID" value="KAF2901849.1"/>
    <property type="molecule type" value="Genomic_DNA"/>
</dbReference>
<evidence type="ECO:0000313" key="2">
    <source>
        <dbReference type="EMBL" id="KAF2901849.1"/>
    </source>
</evidence>
<dbReference type="AlphaFoldDB" id="A0A8K0DCS8"/>
<name>A0A8K0DCS8_IGNLU</name>
<accession>A0A8K0DCS8</accession>
<proteinExistence type="predicted"/>
<organism evidence="2 3">
    <name type="scientific">Ignelater luminosus</name>
    <name type="common">Cucubano</name>
    <name type="synonym">Pyrophorus luminosus</name>
    <dbReference type="NCBI Taxonomy" id="2038154"/>
    <lineage>
        <taxon>Eukaryota</taxon>
        <taxon>Metazoa</taxon>
        <taxon>Ecdysozoa</taxon>
        <taxon>Arthropoda</taxon>
        <taxon>Hexapoda</taxon>
        <taxon>Insecta</taxon>
        <taxon>Pterygota</taxon>
        <taxon>Neoptera</taxon>
        <taxon>Endopterygota</taxon>
        <taxon>Coleoptera</taxon>
        <taxon>Polyphaga</taxon>
        <taxon>Elateriformia</taxon>
        <taxon>Elateroidea</taxon>
        <taxon>Elateridae</taxon>
        <taxon>Agrypninae</taxon>
        <taxon>Pyrophorini</taxon>
        <taxon>Ignelater</taxon>
    </lineage>
</organism>
<keyword evidence="3" id="KW-1185">Reference proteome</keyword>